<comment type="caution">
    <text evidence="1">The sequence shown here is derived from an EMBL/GenBank/DDBJ whole genome shotgun (WGS) entry which is preliminary data.</text>
</comment>
<proteinExistence type="predicted"/>
<gene>
    <name evidence="1" type="ORF">JMJ56_18525</name>
</gene>
<reference evidence="1 2" key="1">
    <citation type="submission" date="2021-01" db="EMBL/GenBank/DDBJ databases">
        <title>Belnapia mucosa sp. nov. and Belnapia arida sp. nov., isolated from the Tabernas Desert (Almeria, Spain).</title>
        <authorList>
            <person name="Molina-Menor E."/>
            <person name="Vidal-Verdu A."/>
            <person name="Calonge A."/>
            <person name="Satari L."/>
            <person name="Pereto J."/>
            <person name="Porcar M."/>
        </authorList>
    </citation>
    <scope>NUCLEOTIDE SEQUENCE [LARGE SCALE GENOMIC DNA]</scope>
    <source>
        <strain evidence="1 2">T18</strain>
    </source>
</reference>
<dbReference type="InterPro" id="IPR037203">
    <property type="entry name" value="T3SS_needle-like_sf"/>
</dbReference>
<dbReference type="Gene3D" id="1.20.58.90">
    <property type="match status" value="1"/>
</dbReference>
<evidence type="ECO:0008006" key="3">
    <source>
        <dbReference type="Google" id="ProtNLM"/>
    </source>
</evidence>
<accession>A0ABS1U795</accession>
<organism evidence="1 2">
    <name type="scientific">Belnapia arida</name>
    <dbReference type="NCBI Taxonomy" id="2804533"/>
    <lineage>
        <taxon>Bacteria</taxon>
        <taxon>Pseudomonadati</taxon>
        <taxon>Pseudomonadota</taxon>
        <taxon>Alphaproteobacteria</taxon>
        <taxon>Acetobacterales</taxon>
        <taxon>Roseomonadaceae</taxon>
        <taxon>Belnapia</taxon>
    </lineage>
</organism>
<evidence type="ECO:0000313" key="2">
    <source>
        <dbReference type="Proteomes" id="UP000660885"/>
    </source>
</evidence>
<protein>
    <recommendedName>
        <fullName evidence="3">EscF/YscF/HrpA family type III secretion system needle major subunit</fullName>
    </recommendedName>
</protein>
<dbReference type="SUPFAM" id="SSF140129">
    <property type="entry name" value="MxiH-like"/>
    <property type="match status" value="1"/>
</dbReference>
<dbReference type="Pfam" id="PF09392">
    <property type="entry name" value="T3SS_needle_F"/>
    <property type="match status" value="1"/>
</dbReference>
<dbReference type="RefSeq" id="WP_202833260.1">
    <property type="nucleotide sequence ID" value="NZ_JAETWB010000010.1"/>
</dbReference>
<dbReference type="EMBL" id="JAETWB010000010">
    <property type="protein sequence ID" value="MBL6080020.1"/>
    <property type="molecule type" value="Genomic_DNA"/>
</dbReference>
<keyword evidence="2" id="KW-1185">Reference proteome</keyword>
<sequence>MSGIGNFDYQSVADTAGRATDNYQNQLNSFTKTMDSTNSADMVKLQAMTNQWSLAINLQSTMIKTIGDALKGVVQKIG</sequence>
<name>A0ABS1U795_9PROT</name>
<dbReference type="InterPro" id="IPR021123">
    <property type="entry name" value="T3SS_needle-like"/>
</dbReference>
<dbReference type="Proteomes" id="UP000660885">
    <property type="component" value="Unassembled WGS sequence"/>
</dbReference>
<evidence type="ECO:0000313" key="1">
    <source>
        <dbReference type="EMBL" id="MBL6080020.1"/>
    </source>
</evidence>